<dbReference type="Proteomes" id="UP000646548">
    <property type="component" value="Unassembled WGS sequence"/>
</dbReference>
<comment type="caution">
    <text evidence="1">The sequence shown here is derived from an EMBL/GenBank/DDBJ whole genome shotgun (WGS) entry which is preliminary data.</text>
</comment>
<organism evidence="1 2">
    <name type="scientific">Oryzias melastigma</name>
    <name type="common">Marine medaka</name>
    <dbReference type="NCBI Taxonomy" id="30732"/>
    <lineage>
        <taxon>Eukaryota</taxon>
        <taxon>Metazoa</taxon>
        <taxon>Chordata</taxon>
        <taxon>Craniata</taxon>
        <taxon>Vertebrata</taxon>
        <taxon>Euteleostomi</taxon>
        <taxon>Actinopterygii</taxon>
        <taxon>Neopterygii</taxon>
        <taxon>Teleostei</taxon>
        <taxon>Neoteleostei</taxon>
        <taxon>Acanthomorphata</taxon>
        <taxon>Ovalentaria</taxon>
        <taxon>Atherinomorphae</taxon>
        <taxon>Beloniformes</taxon>
        <taxon>Adrianichthyidae</taxon>
        <taxon>Oryziinae</taxon>
        <taxon>Oryzias</taxon>
    </lineage>
</organism>
<dbReference type="AlphaFoldDB" id="A0A834FLV6"/>
<proteinExistence type="predicted"/>
<accession>A0A834FLV6</accession>
<reference evidence="1" key="1">
    <citation type="journal article" name="BMC Genomics">
        <title>Long-read sequencing and de novo genome assembly of marine medaka (Oryzias melastigma).</title>
        <authorList>
            <person name="Liang P."/>
            <person name="Saqib H.S.A."/>
            <person name="Ni X."/>
            <person name="Shen Y."/>
        </authorList>
    </citation>
    <scope>NUCLEOTIDE SEQUENCE</scope>
    <source>
        <strain evidence="1">Bigg-433</strain>
    </source>
</reference>
<name>A0A834FLV6_ORYME</name>
<gene>
    <name evidence="1" type="ORF">FQA47_016498</name>
</gene>
<feature type="non-terminal residue" evidence="1">
    <location>
        <position position="1"/>
    </location>
</feature>
<evidence type="ECO:0000313" key="2">
    <source>
        <dbReference type="Proteomes" id="UP000646548"/>
    </source>
</evidence>
<evidence type="ECO:0000313" key="1">
    <source>
        <dbReference type="EMBL" id="KAF6736679.1"/>
    </source>
</evidence>
<sequence>MDCYHSRRVALVYLYLNNKRRRRQAHRRVWVHKINQRRFDEFHRLLQELRLDGSLFQRSFGLTTQQFDDLLSRIGARITHQDTNYRRSISAAERLSICLRSQKEMMENIVKVDRRFFQMRVRNVMIRHFLDAVDEITVLRLDNSTLKKQLEALKKVNSEEPQVEVEPCMCSAADVNSCTERKVHDLDPEVGEILEQEVPAAQTNGQ</sequence>
<dbReference type="EMBL" id="WKFB01000082">
    <property type="protein sequence ID" value="KAF6736679.1"/>
    <property type="molecule type" value="Genomic_DNA"/>
</dbReference>
<protein>
    <submittedName>
        <fullName evidence="1">Uncharacterized protein</fullName>
    </submittedName>
</protein>